<dbReference type="EMBL" id="CP062222">
    <property type="protein sequence ID" value="QTC90604.1"/>
    <property type="molecule type" value="Genomic_DNA"/>
</dbReference>
<feature type="chain" id="PRO_5036895032" evidence="3">
    <location>
        <begin position="25"/>
        <end position="336"/>
    </location>
</feature>
<dbReference type="Gene3D" id="3.40.190.10">
    <property type="entry name" value="Periplasmic binding protein-like II"/>
    <property type="match status" value="2"/>
</dbReference>
<dbReference type="PANTHER" id="PTHR35841">
    <property type="entry name" value="PHOSPHONATES-BINDING PERIPLASMIC PROTEIN"/>
    <property type="match status" value="1"/>
</dbReference>
<dbReference type="InterPro" id="IPR006311">
    <property type="entry name" value="TAT_signal"/>
</dbReference>
<dbReference type="PROSITE" id="PS51257">
    <property type="entry name" value="PROKAR_LIPOPROTEIN"/>
    <property type="match status" value="1"/>
</dbReference>
<evidence type="ECO:0000256" key="2">
    <source>
        <dbReference type="ARBA" id="ARBA00022729"/>
    </source>
</evidence>
<dbReference type="PANTHER" id="PTHR35841:SF1">
    <property type="entry name" value="PHOSPHONATES-BINDING PERIPLASMIC PROTEIN"/>
    <property type="match status" value="1"/>
</dbReference>
<dbReference type="Pfam" id="PF12974">
    <property type="entry name" value="Phosphonate-bd"/>
    <property type="match status" value="1"/>
</dbReference>
<evidence type="ECO:0000256" key="1">
    <source>
        <dbReference type="ARBA" id="ARBA00007162"/>
    </source>
</evidence>
<dbReference type="AlphaFoldDB" id="A0A975C198"/>
<dbReference type="KEGG" id="bgoe:IFJ75_15295"/>
<dbReference type="Proteomes" id="UP000663918">
    <property type="component" value="Chromosome"/>
</dbReference>
<name>A0A975C198_9CAUL</name>
<accession>A0A975C198</accession>
<protein>
    <submittedName>
        <fullName evidence="4">Phosphate/phosphite/phosphonate ABC transporter substrate-binding protein</fullName>
    </submittedName>
</protein>
<evidence type="ECO:0000313" key="4">
    <source>
        <dbReference type="EMBL" id="QTC90604.1"/>
    </source>
</evidence>
<dbReference type="GO" id="GO:0055085">
    <property type="term" value="P:transmembrane transport"/>
    <property type="evidence" value="ECO:0007669"/>
    <property type="project" value="InterPro"/>
</dbReference>
<feature type="signal peptide" evidence="3">
    <location>
        <begin position="1"/>
        <end position="24"/>
    </location>
</feature>
<dbReference type="GO" id="GO:0043190">
    <property type="term" value="C:ATP-binding cassette (ABC) transporter complex"/>
    <property type="evidence" value="ECO:0007669"/>
    <property type="project" value="InterPro"/>
</dbReference>
<organism evidence="4 5">
    <name type="scientific">Brevundimonas goettingensis</name>
    <dbReference type="NCBI Taxonomy" id="2774190"/>
    <lineage>
        <taxon>Bacteria</taxon>
        <taxon>Pseudomonadati</taxon>
        <taxon>Pseudomonadota</taxon>
        <taxon>Alphaproteobacteria</taxon>
        <taxon>Caulobacterales</taxon>
        <taxon>Caulobacteraceae</taxon>
        <taxon>Brevundimonas</taxon>
    </lineage>
</organism>
<evidence type="ECO:0000256" key="3">
    <source>
        <dbReference type="SAM" id="SignalP"/>
    </source>
</evidence>
<dbReference type="NCBIfam" id="TIGR01098">
    <property type="entry name" value="3A0109s03R"/>
    <property type="match status" value="1"/>
</dbReference>
<keyword evidence="5" id="KW-1185">Reference proteome</keyword>
<comment type="similarity">
    <text evidence="1">Belongs to the phosphate/phosphite/phosphonate binding protein family.</text>
</comment>
<dbReference type="RefSeq" id="WP_207869133.1">
    <property type="nucleotide sequence ID" value="NZ_CP062222.1"/>
</dbReference>
<dbReference type="InterPro" id="IPR005770">
    <property type="entry name" value="PhnD"/>
</dbReference>
<reference evidence="4" key="1">
    <citation type="submission" date="2020-09" db="EMBL/GenBank/DDBJ databases">
        <title>Brevundimonas sp. LVF2 isolated from a puddle in Goettingen, Germany.</title>
        <authorList>
            <person name="Friedrich I."/>
            <person name="Klassen A."/>
            <person name="Hannes N."/>
            <person name="Schneider D."/>
            <person name="Hertel R."/>
            <person name="Daniel R."/>
        </authorList>
    </citation>
    <scope>NUCLEOTIDE SEQUENCE</scope>
    <source>
        <strain evidence="4">LVF2</strain>
    </source>
</reference>
<proteinExistence type="inferred from homology"/>
<keyword evidence="2 3" id="KW-0732">Signal</keyword>
<evidence type="ECO:0000313" key="5">
    <source>
        <dbReference type="Proteomes" id="UP000663918"/>
    </source>
</evidence>
<sequence length="336" mass="35744">MTRTLLTRRILGAAALAAATLGLASCGGGDSKPAAGAMPTEITFAILPAEGQGSSGPLWQPLLDDMSKEIGVKVKPNFAANYNVSITAMQFNQAQIAWLSAKPELEAIDRANAEVIARIVDPQGRDTYTSSLIVKKGSGITLDKVLACGKVYDFGLGDAQSTSGTLAPMTYLFNPRGIVPAQCFKTVRSASHQNNTFAIGSGVLDVSTSNSVNTVFIQRENPQIAATLEEIWTSPPLPESGIVIRQDMNPALKEKIRAFLIGYGKGEGAEAERQRGVLLALNYSMFRAADDSYLDPVRLMVLEQKLNDAKAKNDASAVSSLTAQAAALRTKLEVQP</sequence>
<dbReference type="SUPFAM" id="SSF53850">
    <property type="entry name" value="Periplasmic binding protein-like II"/>
    <property type="match status" value="1"/>
</dbReference>
<gene>
    <name evidence="4" type="primary">phnD</name>
    <name evidence="4" type="ORF">IFJ75_15295</name>
</gene>
<dbReference type="PROSITE" id="PS51318">
    <property type="entry name" value="TAT"/>
    <property type="match status" value="1"/>
</dbReference>